<reference evidence="1 2" key="1">
    <citation type="submission" date="2016-08" db="EMBL/GenBank/DDBJ databases">
        <title>Identification and validation of antigenic proteins from Pajaroellobacter abortibovis using de-novo genome sequence assembly and reverse vaccinology.</title>
        <authorList>
            <person name="Welly B.T."/>
            <person name="Miller M.R."/>
            <person name="Stott J.L."/>
            <person name="Blanchard M.T."/>
            <person name="Islas-Trejo A.D."/>
            <person name="O'Rourke S.M."/>
            <person name="Young A.E."/>
            <person name="Medrano J.F."/>
            <person name="Van Eenennaam A.L."/>
        </authorList>
    </citation>
    <scope>NUCLEOTIDE SEQUENCE [LARGE SCALE GENOMIC DNA]</scope>
    <source>
        <strain evidence="1 2">BTF92-0548A/99-0131</strain>
    </source>
</reference>
<dbReference type="EMBL" id="CP016908">
    <property type="protein sequence ID" value="APS00673.1"/>
    <property type="molecule type" value="Genomic_DNA"/>
</dbReference>
<evidence type="ECO:0000313" key="2">
    <source>
        <dbReference type="Proteomes" id="UP000185544"/>
    </source>
</evidence>
<organism evidence="1 2">
    <name type="scientific">Pajaroellobacter abortibovis</name>
    <dbReference type="NCBI Taxonomy" id="1882918"/>
    <lineage>
        <taxon>Bacteria</taxon>
        <taxon>Pseudomonadati</taxon>
        <taxon>Myxococcota</taxon>
        <taxon>Polyangia</taxon>
        <taxon>Polyangiales</taxon>
        <taxon>Polyangiaceae</taxon>
    </lineage>
</organism>
<dbReference type="PANTHER" id="PTHR47505:SF1">
    <property type="entry name" value="DNA UTILIZATION PROTEIN YHGH"/>
    <property type="match status" value="1"/>
</dbReference>
<accession>A0A1L6MYR6</accession>
<dbReference type="Proteomes" id="UP000185544">
    <property type="component" value="Chromosome"/>
</dbReference>
<dbReference type="STRING" id="1882918.BCY86_08290"/>
<evidence type="ECO:0000313" key="1">
    <source>
        <dbReference type="EMBL" id="APS00673.1"/>
    </source>
</evidence>
<proteinExistence type="predicted"/>
<dbReference type="InterPro" id="IPR051910">
    <property type="entry name" value="ComF/GntX_DNA_util-trans"/>
</dbReference>
<dbReference type="KEGG" id="pabo:BCY86_08290"/>
<dbReference type="InterPro" id="IPR029057">
    <property type="entry name" value="PRTase-like"/>
</dbReference>
<name>A0A1L6MYR6_9BACT</name>
<sequence length="151" mass="16864">MCRLFLWLACDALLSVRAFFCPPCTWSLKPIVQQDAHYGAPFVCEGVLALAIYSMKCGWRSDLISLLARLMMREVTEVHRCADLIVPVPSDPVRLVTRGFNPATLLARSVGQALSLKIASYVLVRLHPTLDQVSLNRKGRSMNMIDGFTLQ</sequence>
<protein>
    <submittedName>
        <fullName evidence="1">Uncharacterized protein</fullName>
    </submittedName>
</protein>
<dbReference type="PANTHER" id="PTHR47505">
    <property type="entry name" value="DNA UTILIZATION PROTEIN YHGH"/>
    <property type="match status" value="1"/>
</dbReference>
<keyword evidence="2" id="KW-1185">Reference proteome</keyword>
<dbReference type="AlphaFoldDB" id="A0A1L6MYR6"/>
<dbReference type="SUPFAM" id="SSF53271">
    <property type="entry name" value="PRTase-like"/>
    <property type="match status" value="1"/>
</dbReference>
<gene>
    <name evidence="1" type="ORF">BCY86_08290</name>
</gene>